<feature type="region of interest" description="Disordered" evidence="11">
    <location>
        <begin position="1"/>
        <end position="23"/>
    </location>
</feature>
<keyword evidence="8 10" id="KW-0012">Acyltransferase</keyword>
<evidence type="ECO:0000256" key="11">
    <source>
        <dbReference type="SAM" id="MobiDB-lite"/>
    </source>
</evidence>
<evidence type="ECO:0000256" key="1">
    <source>
        <dbReference type="ARBA" id="ARBA00004141"/>
    </source>
</evidence>
<organism evidence="13 14">
    <name type="scientific">Pyrenophora tritici-repentis (strain Pt-1C-BFP)</name>
    <name type="common">Wheat tan spot fungus</name>
    <name type="synonym">Drechslera tritici-repentis</name>
    <dbReference type="NCBI Taxonomy" id="426418"/>
    <lineage>
        <taxon>Eukaryota</taxon>
        <taxon>Fungi</taxon>
        <taxon>Dikarya</taxon>
        <taxon>Ascomycota</taxon>
        <taxon>Pezizomycotina</taxon>
        <taxon>Dothideomycetes</taxon>
        <taxon>Pleosporomycetidae</taxon>
        <taxon>Pleosporales</taxon>
        <taxon>Pleosporineae</taxon>
        <taxon>Pleosporaceae</taxon>
        <taxon>Pyrenophora</taxon>
    </lineage>
</organism>
<feature type="compositionally biased region" description="Basic and acidic residues" evidence="11">
    <location>
        <begin position="426"/>
        <end position="435"/>
    </location>
</feature>
<sequence>MKKKTTTTTTTTATTAGRRNSTSNSTGIGLWTAFFFFLRLACPPRPVATSDLFSPAISDDVTVTQISASQKQTLTVLATHTTAPHARPLAAPIVMATLGTPSPPSSPSRTMRRRGWARKVERYCCTAVTYFPLLFVYGLTSWAIWVQAGIGFVPSKNGWTGKFSSGLGLFFYLMLNWSYTTAVFTDPGSPLNIKNGYSHLPSQEGGDIQYTSFTVKASTGELRFCNKCQSKKPDRSHHCSTCKRCVLKMDHHCPWLATCVGLRNYKAFLLFLIYLSFFCWVCFATSATWVWSEILNDGTYTESFMPVNYVLLAVLSGIIGIVITGFTAWHLWLTVRGQTTIESLEKTRYLSPLRNTMKHQLNDRNYVEAQANGRLSMSEQLREIHANALPGVTRPEEGETPPRTTSRSPVPGHANGYSHPQYQSYEYRDRQQQQDRYDSYLDERDNEALPNAFDLGWKRNIGHVFGPSPIKWFVPISNTTGDGWSWEPSPKWLAARERIKREREREEQIQKQRERAASWGIDSPTEAEFRRPTRGPEGWMPGQYSQPPRATRRPEWQSPLRQSEPNQYLAPTVVRGSLEGRRSPSKADQILGRERGMYADGDVQLQTIDRKKFDQYSYISEDEDDEYEVSSDEQAVDQRRAKQTQRASAPPQETSNWNDIPEGFLDPSPAGKKSGRRSPKKTGEWDEWRA</sequence>
<evidence type="ECO:0000256" key="4">
    <source>
        <dbReference type="ARBA" id="ARBA00022989"/>
    </source>
</evidence>
<dbReference type="PROSITE" id="PS50216">
    <property type="entry name" value="DHHC"/>
    <property type="match status" value="1"/>
</dbReference>
<comment type="subcellular location">
    <subcellularLocation>
        <location evidence="1">Membrane</location>
        <topology evidence="1">Multi-pass membrane protein</topology>
    </subcellularLocation>
</comment>
<evidence type="ECO:0000256" key="10">
    <source>
        <dbReference type="RuleBase" id="RU079119"/>
    </source>
</evidence>
<evidence type="ECO:0000256" key="5">
    <source>
        <dbReference type="ARBA" id="ARBA00023136"/>
    </source>
</evidence>
<feature type="transmembrane region" description="Helical" evidence="10">
    <location>
        <begin position="165"/>
        <end position="184"/>
    </location>
</feature>
<gene>
    <name evidence="13" type="ORF">PTRG_10034</name>
</gene>
<dbReference type="GeneID" id="6348333"/>
<proteinExistence type="inferred from homology"/>
<evidence type="ECO:0000313" key="14">
    <source>
        <dbReference type="Proteomes" id="UP000001471"/>
    </source>
</evidence>
<feature type="compositionally biased region" description="Basic and acidic residues" evidence="11">
    <location>
        <begin position="503"/>
        <end position="516"/>
    </location>
</feature>
<feature type="region of interest" description="Disordered" evidence="11">
    <location>
        <begin position="386"/>
        <end position="435"/>
    </location>
</feature>
<keyword evidence="7" id="KW-0449">Lipoprotein</keyword>
<reference evidence="14" key="1">
    <citation type="journal article" date="2013" name="G3 (Bethesda)">
        <title>Comparative genomics of a plant-pathogenic fungus, Pyrenophora tritici-repentis, reveals transduplication and the impact of repeat elements on pathogenicity and population divergence.</title>
        <authorList>
            <person name="Manning V.A."/>
            <person name="Pandelova I."/>
            <person name="Dhillon B."/>
            <person name="Wilhelm L.J."/>
            <person name="Goodwin S.B."/>
            <person name="Berlin A.M."/>
            <person name="Figueroa M."/>
            <person name="Freitag M."/>
            <person name="Hane J.K."/>
            <person name="Henrissat B."/>
            <person name="Holman W.H."/>
            <person name="Kodira C.D."/>
            <person name="Martin J."/>
            <person name="Oliver R.P."/>
            <person name="Robbertse B."/>
            <person name="Schackwitz W."/>
            <person name="Schwartz D.C."/>
            <person name="Spatafora J.W."/>
            <person name="Turgeon B.G."/>
            <person name="Yandava C."/>
            <person name="Young S."/>
            <person name="Zhou S."/>
            <person name="Zeng Q."/>
            <person name="Grigoriev I.V."/>
            <person name="Ma L.-J."/>
            <person name="Ciuffetti L.M."/>
        </authorList>
    </citation>
    <scope>NUCLEOTIDE SEQUENCE [LARGE SCALE GENOMIC DNA]</scope>
    <source>
        <strain evidence="14">Pt-1C-BFP</strain>
    </source>
</reference>
<dbReference type="EMBL" id="DS231626">
    <property type="protein sequence ID" value="EDU43085.1"/>
    <property type="molecule type" value="Genomic_DNA"/>
</dbReference>
<keyword evidence="5 10" id="KW-0472">Membrane</keyword>
<keyword evidence="3 10" id="KW-0812">Transmembrane</keyword>
<dbReference type="GO" id="GO:0016020">
    <property type="term" value="C:membrane"/>
    <property type="evidence" value="ECO:0007669"/>
    <property type="project" value="UniProtKB-SubCell"/>
</dbReference>
<comment type="catalytic activity">
    <reaction evidence="9 10">
        <text>L-cysteinyl-[protein] + hexadecanoyl-CoA = S-hexadecanoyl-L-cysteinyl-[protein] + CoA</text>
        <dbReference type="Rhea" id="RHEA:36683"/>
        <dbReference type="Rhea" id="RHEA-COMP:10131"/>
        <dbReference type="Rhea" id="RHEA-COMP:11032"/>
        <dbReference type="ChEBI" id="CHEBI:29950"/>
        <dbReference type="ChEBI" id="CHEBI:57287"/>
        <dbReference type="ChEBI" id="CHEBI:57379"/>
        <dbReference type="ChEBI" id="CHEBI:74151"/>
        <dbReference type="EC" id="2.3.1.225"/>
    </reaction>
</comment>
<evidence type="ECO:0000256" key="2">
    <source>
        <dbReference type="ARBA" id="ARBA00022679"/>
    </source>
</evidence>
<name>B2WJ75_PYRTR</name>
<comment type="similarity">
    <text evidence="10">Belongs to the DHHC palmitoyltransferase family.</text>
</comment>
<evidence type="ECO:0000259" key="12">
    <source>
        <dbReference type="Pfam" id="PF01529"/>
    </source>
</evidence>
<feature type="compositionally biased region" description="Low complexity" evidence="11">
    <location>
        <begin position="1"/>
        <end position="16"/>
    </location>
</feature>
<keyword evidence="6" id="KW-0564">Palmitate</keyword>
<dbReference type="OrthoDB" id="302728at2759"/>
<feature type="domain" description="Palmitoyltransferase DHHC" evidence="12">
    <location>
        <begin position="220"/>
        <end position="346"/>
    </location>
</feature>
<evidence type="ECO:0000256" key="7">
    <source>
        <dbReference type="ARBA" id="ARBA00023288"/>
    </source>
</evidence>
<dbReference type="eggNOG" id="KOG1315">
    <property type="taxonomic scope" value="Eukaryota"/>
</dbReference>
<dbReference type="HOGENOM" id="CLU_024136_0_1_1"/>
<evidence type="ECO:0000256" key="6">
    <source>
        <dbReference type="ARBA" id="ARBA00023139"/>
    </source>
</evidence>
<dbReference type="GO" id="GO:0019706">
    <property type="term" value="F:protein-cysteine S-palmitoyltransferase activity"/>
    <property type="evidence" value="ECO:0007669"/>
    <property type="project" value="UniProtKB-EC"/>
</dbReference>
<accession>B2WJ75</accession>
<dbReference type="Proteomes" id="UP000001471">
    <property type="component" value="Unassembled WGS sequence"/>
</dbReference>
<dbReference type="InterPro" id="IPR039859">
    <property type="entry name" value="PFA4/ZDH16/20/ERF2-like"/>
</dbReference>
<dbReference type="EC" id="2.3.1.225" evidence="10"/>
<dbReference type="AlphaFoldDB" id="B2WJ75"/>
<dbReference type="OMA" id="WVWAEII"/>
<dbReference type="PANTHER" id="PTHR12246">
    <property type="entry name" value="PALMITOYLTRANSFERASE ZDHHC16"/>
    <property type="match status" value="1"/>
</dbReference>
<evidence type="ECO:0000256" key="8">
    <source>
        <dbReference type="ARBA" id="ARBA00023315"/>
    </source>
</evidence>
<feature type="transmembrane region" description="Helical" evidence="10">
    <location>
        <begin position="309"/>
        <end position="333"/>
    </location>
</feature>
<evidence type="ECO:0000256" key="9">
    <source>
        <dbReference type="ARBA" id="ARBA00048048"/>
    </source>
</evidence>
<dbReference type="Pfam" id="PF01529">
    <property type="entry name" value="DHHC"/>
    <property type="match status" value="1"/>
</dbReference>
<dbReference type="InterPro" id="IPR001594">
    <property type="entry name" value="Palmitoyltrfase_DHHC"/>
</dbReference>
<dbReference type="RefSeq" id="XP_001940366.2">
    <property type="nucleotide sequence ID" value="XM_001940331.2"/>
</dbReference>
<feature type="region of interest" description="Disordered" evidence="11">
    <location>
        <begin position="503"/>
        <end position="690"/>
    </location>
</feature>
<evidence type="ECO:0000256" key="3">
    <source>
        <dbReference type="ARBA" id="ARBA00022692"/>
    </source>
</evidence>
<dbReference type="KEGG" id="ptrr:6348333"/>
<comment type="domain">
    <text evidence="10">The DHHC domain is required for palmitoyltransferase activity.</text>
</comment>
<evidence type="ECO:0000313" key="13">
    <source>
        <dbReference type="EMBL" id="EDU43085.1"/>
    </source>
</evidence>
<protein>
    <recommendedName>
        <fullName evidence="10">Palmitoyltransferase</fullName>
        <ecNumber evidence="10">2.3.1.225</ecNumber>
    </recommendedName>
</protein>
<feature type="compositionally biased region" description="Polar residues" evidence="11">
    <location>
        <begin position="644"/>
        <end position="658"/>
    </location>
</feature>
<feature type="transmembrane region" description="Helical" evidence="10">
    <location>
        <begin position="268"/>
        <end position="289"/>
    </location>
</feature>
<dbReference type="InParanoid" id="B2WJ75"/>
<feature type="compositionally biased region" description="Acidic residues" evidence="11">
    <location>
        <begin position="620"/>
        <end position="635"/>
    </location>
</feature>
<keyword evidence="4 10" id="KW-1133">Transmembrane helix</keyword>
<keyword evidence="2 10" id="KW-0808">Transferase</keyword>
<feature type="transmembrane region" description="Helical" evidence="10">
    <location>
        <begin position="123"/>
        <end position="145"/>
    </location>
</feature>
<dbReference type="STRING" id="426418.B2WJ75"/>
<feature type="compositionally biased region" description="Basic and acidic residues" evidence="11">
    <location>
        <begin position="681"/>
        <end position="690"/>
    </location>
</feature>